<evidence type="ECO:0000256" key="1">
    <source>
        <dbReference type="SAM" id="MobiDB-lite"/>
    </source>
</evidence>
<evidence type="ECO:0000313" key="3">
    <source>
        <dbReference type="Proteomes" id="UP000046373"/>
    </source>
</evidence>
<protein>
    <submittedName>
        <fullName evidence="2">Uncharacterized protein</fullName>
    </submittedName>
</protein>
<name>A0A090FRE0_MESPL</name>
<gene>
    <name evidence="2" type="ORF">MPLDJ20_90013</name>
</gene>
<sequence length="361" mass="39730">MVGRLFPAARRLQDLVAFESRHQVGGGPDMVEAAAAVRRFPVLRAIAPPSVELLLGGHVEPHQVDPASGLAHRLEICRLDRRVADDVEQLLVRPDVMLLRRDVQVADQDRCGRFIRARRHGVHLVDEIELVAEFAVDLRVRLVAAGRDVEIMHQHRFAARLHPDRQMPAVVDLAETPLFHQLDRAAGDGGDAVIALLTVEQDVLVARLAEGLFREELVRNLGLLQAEHVGRVFLQQPLDDRHAQAHGIDVPGGDGERHAASPDGKSRRTSASERGRRQAEAWRKPSRLAKAFSTSSFQGGARSEATSADPGIHAVTCERCNGADLSTQRRHRIVFFCTASFLGKRNGMDPRVSAPLRVASP</sequence>
<dbReference type="AlphaFoldDB" id="A0A090FRE0"/>
<organism evidence="2 3">
    <name type="scientific">Mesorhizobium plurifarium</name>
    <dbReference type="NCBI Taxonomy" id="69974"/>
    <lineage>
        <taxon>Bacteria</taxon>
        <taxon>Pseudomonadati</taxon>
        <taxon>Pseudomonadota</taxon>
        <taxon>Alphaproteobacteria</taxon>
        <taxon>Hyphomicrobiales</taxon>
        <taxon>Phyllobacteriaceae</taxon>
        <taxon>Mesorhizobium</taxon>
    </lineage>
</organism>
<evidence type="ECO:0000313" key="2">
    <source>
        <dbReference type="EMBL" id="CDX46437.1"/>
    </source>
</evidence>
<reference evidence="2 3" key="1">
    <citation type="submission" date="2014-08" db="EMBL/GenBank/DDBJ databases">
        <authorList>
            <person name="Moulin Lionel"/>
        </authorList>
    </citation>
    <scope>NUCLEOTIDE SEQUENCE [LARGE SCALE GENOMIC DNA]</scope>
</reference>
<feature type="compositionally biased region" description="Basic and acidic residues" evidence="1">
    <location>
        <begin position="254"/>
        <end position="283"/>
    </location>
</feature>
<feature type="region of interest" description="Disordered" evidence="1">
    <location>
        <begin position="244"/>
        <end position="286"/>
    </location>
</feature>
<dbReference type="Proteomes" id="UP000046373">
    <property type="component" value="Unassembled WGS sequence"/>
</dbReference>
<accession>A0A090FRE0</accession>
<proteinExistence type="predicted"/>
<dbReference type="EMBL" id="CCNB01000046">
    <property type="protein sequence ID" value="CDX46437.1"/>
    <property type="molecule type" value="Genomic_DNA"/>
</dbReference>